<dbReference type="EMBL" id="CM029054">
    <property type="protein sequence ID" value="KAG2537848.1"/>
    <property type="molecule type" value="Genomic_DNA"/>
</dbReference>
<sequence>MFQALYGGSDPSFKHMYNIIYIDEKWFYRTRRNQKYYLANNEERPHREVKSKNFIEKVMFLAIVARPRFDQNGICIFDGKLGVFPFVYVEPAKRKRENRPRGTLITKGMTYVTKATSREFLINKVLPAIKEKCPAEERHLPIFIIDVNYSEFVAAAQCDAWERVTARAMN</sequence>
<dbReference type="PANTHER" id="PTHR47169:SF2">
    <property type="entry name" value="OS01G0541250 PROTEIN"/>
    <property type="match status" value="1"/>
</dbReference>
<reference evidence="1" key="1">
    <citation type="submission" date="2020-05" db="EMBL/GenBank/DDBJ databases">
        <title>WGS assembly of Panicum virgatum.</title>
        <authorList>
            <person name="Lovell J.T."/>
            <person name="Jenkins J."/>
            <person name="Shu S."/>
            <person name="Juenger T.E."/>
            <person name="Schmutz J."/>
        </authorList>
    </citation>
    <scope>NUCLEOTIDE SEQUENCE</scope>
    <source>
        <strain evidence="1">AP13</strain>
    </source>
</reference>
<keyword evidence="2" id="KW-1185">Reference proteome</keyword>
<comment type="caution">
    <text evidence="1">The sequence shown here is derived from an EMBL/GenBank/DDBJ whole genome shotgun (WGS) entry which is preliminary data.</text>
</comment>
<dbReference type="PANTHER" id="PTHR47169">
    <property type="entry name" value="OS01G0541250 PROTEIN"/>
    <property type="match status" value="1"/>
</dbReference>
<evidence type="ECO:0008006" key="3">
    <source>
        <dbReference type="Google" id="ProtNLM"/>
    </source>
</evidence>
<dbReference type="Gene3D" id="3.30.420.10">
    <property type="entry name" value="Ribonuclease H-like superfamily/Ribonuclease H"/>
    <property type="match status" value="1"/>
</dbReference>
<dbReference type="Proteomes" id="UP000823388">
    <property type="component" value="Chromosome 9N"/>
</dbReference>
<organism evidence="1 2">
    <name type="scientific">Panicum virgatum</name>
    <name type="common">Blackwell switchgrass</name>
    <dbReference type="NCBI Taxonomy" id="38727"/>
    <lineage>
        <taxon>Eukaryota</taxon>
        <taxon>Viridiplantae</taxon>
        <taxon>Streptophyta</taxon>
        <taxon>Embryophyta</taxon>
        <taxon>Tracheophyta</taxon>
        <taxon>Spermatophyta</taxon>
        <taxon>Magnoliopsida</taxon>
        <taxon>Liliopsida</taxon>
        <taxon>Poales</taxon>
        <taxon>Poaceae</taxon>
        <taxon>PACMAD clade</taxon>
        <taxon>Panicoideae</taxon>
        <taxon>Panicodae</taxon>
        <taxon>Paniceae</taxon>
        <taxon>Panicinae</taxon>
        <taxon>Panicum</taxon>
        <taxon>Panicum sect. Hiantes</taxon>
    </lineage>
</organism>
<evidence type="ECO:0000313" key="1">
    <source>
        <dbReference type="EMBL" id="KAG2537848.1"/>
    </source>
</evidence>
<protein>
    <recommendedName>
        <fullName evidence="3">Transposase</fullName>
    </recommendedName>
</protein>
<dbReference type="InterPro" id="IPR036397">
    <property type="entry name" value="RNaseH_sf"/>
</dbReference>
<dbReference type="GO" id="GO:0003676">
    <property type="term" value="F:nucleic acid binding"/>
    <property type="evidence" value="ECO:0007669"/>
    <property type="project" value="InterPro"/>
</dbReference>
<proteinExistence type="predicted"/>
<evidence type="ECO:0000313" key="2">
    <source>
        <dbReference type="Proteomes" id="UP000823388"/>
    </source>
</evidence>
<name>A0A8T0MM59_PANVG</name>
<accession>A0A8T0MM59</accession>
<gene>
    <name evidence="1" type="ORF">PVAP13_9NG326973</name>
</gene>
<dbReference type="AlphaFoldDB" id="A0A8T0MM59"/>